<organism evidence="2 3">
    <name type="scientific">Fusarium venenatum</name>
    <dbReference type="NCBI Taxonomy" id="56646"/>
    <lineage>
        <taxon>Eukaryota</taxon>
        <taxon>Fungi</taxon>
        <taxon>Dikarya</taxon>
        <taxon>Ascomycota</taxon>
        <taxon>Pezizomycotina</taxon>
        <taxon>Sordariomycetes</taxon>
        <taxon>Hypocreomycetidae</taxon>
        <taxon>Hypocreales</taxon>
        <taxon>Nectriaceae</taxon>
        <taxon>Fusarium</taxon>
    </lineage>
</organism>
<keyword evidence="3" id="KW-1185">Reference proteome</keyword>
<evidence type="ECO:0000256" key="1">
    <source>
        <dbReference type="SAM" id="MobiDB-lite"/>
    </source>
</evidence>
<dbReference type="Proteomes" id="UP000245910">
    <property type="component" value="Chromosome IIII"/>
</dbReference>
<accession>A0A2L2T3V6</accession>
<feature type="region of interest" description="Disordered" evidence="1">
    <location>
        <begin position="219"/>
        <end position="252"/>
    </location>
</feature>
<feature type="compositionally biased region" description="Low complexity" evidence="1">
    <location>
        <begin position="166"/>
        <end position="177"/>
    </location>
</feature>
<dbReference type="EMBL" id="LN649232">
    <property type="protein sequence ID" value="CEI38508.1"/>
    <property type="molecule type" value="Genomic_DNA"/>
</dbReference>
<feature type="region of interest" description="Disordered" evidence="1">
    <location>
        <begin position="65"/>
        <end position="86"/>
    </location>
</feature>
<proteinExistence type="predicted"/>
<dbReference type="AlphaFoldDB" id="A0A2L2T3V6"/>
<sequence>MLEAFFVPSDEKDLRWHRPSHKSAKDWFNKWKPSGDSVKIIPEEVALDVDRNVRHRVDRPAKLSLPVGKARGGNARGSSHSGTKVDARYHNHTSRDVDDEMTAFDAKHVDDLEAMNQMASLYDKPRGVKMPSLASRSSKASGTGMPSSSDPALIAHGSFRSEDSNDSSTSLADSSSDVVAPSTLIGIPDDDDSYVEPPPGPEARSLVKLEPRSIMNLELIPSRDLEPSLNQSSDAYYSGAEDEDQDQPPRKKSALMEEPKFEEFEYYPGELNLFQKDIASVLSEHSTIHIDASGRDETNETGSFLRPPYRSGKVTLRNLATVLDKVENLLHCCQSIRVTVEKDV</sequence>
<evidence type="ECO:0000313" key="2">
    <source>
        <dbReference type="EMBL" id="CEI38508.1"/>
    </source>
</evidence>
<evidence type="ECO:0000313" key="3">
    <source>
        <dbReference type="Proteomes" id="UP000245910"/>
    </source>
</evidence>
<feature type="region of interest" description="Disordered" evidence="1">
    <location>
        <begin position="126"/>
        <end position="206"/>
    </location>
</feature>
<name>A0A2L2T3V6_9HYPO</name>
<reference evidence="3" key="1">
    <citation type="submission" date="2014-10" db="EMBL/GenBank/DDBJ databases">
        <authorList>
            <person name="King R."/>
        </authorList>
    </citation>
    <scope>NUCLEOTIDE SEQUENCE [LARGE SCALE GENOMIC DNA]</scope>
    <source>
        <strain evidence="3">A3/5</strain>
    </source>
</reference>
<protein>
    <submittedName>
        <fullName evidence="2">Uncharacterized protein</fullName>
    </submittedName>
</protein>
<feature type="compositionally biased region" description="Polar residues" evidence="1">
    <location>
        <begin position="134"/>
        <end position="150"/>
    </location>
</feature>